<gene>
    <name evidence="1" type="ORF">B296_00021254</name>
</gene>
<dbReference type="Proteomes" id="UP000287651">
    <property type="component" value="Unassembled WGS sequence"/>
</dbReference>
<evidence type="ECO:0000313" key="1">
    <source>
        <dbReference type="EMBL" id="RRT73975.1"/>
    </source>
</evidence>
<dbReference type="EMBL" id="AMZH03002918">
    <property type="protein sequence ID" value="RRT73975.1"/>
    <property type="molecule type" value="Genomic_DNA"/>
</dbReference>
<reference evidence="1 2" key="1">
    <citation type="journal article" date="2014" name="Agronomy (Basel)">
        <title>A Draft Genome Sequence for Ensete ventricosum, the Drought-Tolerant Tree Against Hunger.</title>
        <authorList>
            <person name="Harrison J."/>
            <person name="Moore K.A."/>
            <person name="Paszkiewicz K."/>
            <person name="Jones T."/>
            <person name="Grant M."/>
            <person name="Ambacheew D."/>
            <person name="Muzemil S."/>
            <person name="Studholme D.J."/>
        </authorList>
    </citation>
    <scope>NUCLEOTIDE SEQUENCE [LARGE SCALE GENOMIC DNA]</scope>
</reference>
<name>A0A427ACJ3_ENSVE</name>
<dbReference type="AlphaFoldDB" id="A0A427ACJ3"/>
<comment type="caution">
    <text evidence="1">The sequence shown here is derived from an EMBL/GenBank/DDBJ whole genome shotgun (WGS) entry which is preliminary data.</text>
</comment>
<proteinExistence type="predicted"/>
<organism evidence="1 2">
    <name type="scientific">Ensete ventricosum</name>
    <name type="common">Abyssinian banana</name>
    <name type="synonym">Musa ensete</name>
    <dbReference type="NCBI Taxonomy" id="4639"/>
    <lineage>
        <taxon>Eukaryota</taxon>
        <taxon>Viridiplantae</taxon>
        <taxon>Streptophyta</taxon>
        <taxon>Embryophyta</taxon>
        <taxon>Tracheophyta</taxon>
        <taxon>Spermatophyta</taxon>
        <taxon>Magnoliopsida</taxon>
        <taxon>Liliopsida</taxon>
        <taxon>Zingiberales</taxon>
        <taxon>Musaceae</taxon>
        <taxon>Ensete</taxon>
    </lineage>
</organism>
<accession>A0A427ACJ3</accession>
<protein>
    <submittedName>
        <fullName evidence="1">Uncharacterized protein</fullName>
    </submittedName>
</protein>
<sequence length="117" mass="13267">MLHRVRATIVCFERRVPKVLWVWLVLDLREEGRFSSGALPELLLRRDELLLDLVYSLIHQPQLCSKRICRVEREGGRLRHAMNRGASGRCLVRPPAVLLGRSDVVVLVVASVEECGG</sequence>
<evidence type="ECO:0000313" key="2">
    <source>
        <dbReference type="Proteomes" id="UP000287651"/>
    </source>
</evidence>